<dbReference type="Proteomes" id="UP001530293">
    <property type="component" value="Unassembled WGS sequence"/>
</dbReference>
<accession>A0ABD3MCT2</accession>
<sequence length="246" mass="27500">MRKINTSSTQPIMMNTSPILASLPFKKVLQKIVYTTNTKQNSCPCLKYLLYFLANAFAGCIKDCRGLVSTHQLCQYDAHIHADRKCGGDCHAIGQALRQCFHVKHEPGEAINNARHNHEVEDLHEGIEIDSFQRLGQFFCSYPHPGQYEDENDCNPCGCDMRRDVTWPKLTSAFRPRYMRINAGLRNTPKKLPKAASKIAAASSPPTNFVNTMPIFTLTESVEVIVIPSAKLSGNALTCSMNRVKP</sequence>
<gene>
    <name evidence="1" type="ORF">ACHAWU_005010</name>
</gene>
<dbReference type="EMBL" id="JALLBG020000233">
    <property type="protein sequence ID" value="KAL3758340.1"/>
    <property type="molecule type" value="Genomic_DNA"/>
</dbReference>
<proteinExistence type="predicted"/>
<organism evidence="1 2">
    <name type="scientific">Discostella pseudostelligera</name>
    <dbReference type="NCBI Taxonomy" id="259834"/>
    <lineage>
        <taxon>Eukaryota</taxon>
        <taxon>Sar</taxon>
        <taxon>Stramenopiles</taxon>
        <taxon>Ochrophyta</taxon>
        <taxon>Bacillariophyta</taxon>
        <taxon>Coscinodiscophyceae</taxon>
        <taxon>Thalassiosirophycidae</taxon>
        <taxon>Stephanodiscales</taxon>
        <taxon>Stephanodiscaceae</taxon>
        <taxon>Discostella</taxon>
    </lineage>
</organism>
<keyword evidence="2" id="KW-1185">Reference proteome</keyword>
<reference evidence="1 2" key="1">
    <citation type="submission" date="2024-10" db="EMBL/GenBank/DDBJ databases">
        <title>Updated reference genomes for cyclostephanoid diatoms.</title>
        <authorList>
            <person name="Roberts W.R."/>
            <person name="Alverson A.J."/>
        </authorList>
    </citation>
    <scope>NUCLEOTIDE SEQUENCE [LARGE SCALE GENOMIC DNA]</scope>
    <source>
        <strain evidence="1 2">AJA232-27</strain>
    </source>
</reference>
<protein>
    <submittedName>
        <fullName evidence="1">Uncharacterized protein</fullName>
    </submittedName>
</protein>
<name>A0ABD3MCT2_9STRA</name>
<evidence type="ECO:0000313" key="2">
    <source>
        <dbReference type="Proteomes" id="UP001530293"/>
    </source>
</evidence>
<dbReference type="AlphaFoldDB" id="A0ABD3MCT2"/>
<evidence type="ECO:0000313" key="1">
    <source>
        <dbReference type="EMBL" id="KAL3758340.1"/>
    </source>
</evidence>
<comment type="caution">
    <text evidence="1">The sequence shown here is derived from an EMBL/GenBank/DDBJ whole genome shotgun (WGS) entry which is preliminary data.</text>
</comment>